<name>A0ACC4BEI1_POPAL</name>
<proteinExistence type="predicted"/>
<accession>A0ACC4BEI1</accession>
<evidence type="ECO:0000313" key="1">
    <source>
        <dbReference type="EMBL" id="KAL3576829.1"/>
    </source>
</evidence>
<dbReference type="EMBL" id="RCHU02000011">
    <property type="protein sequence ID" value="KAL3576829.1"/>
    <property type="molecule type" value="Genomic_DNA"/>
</dbReference>
<evidence type="ECO:0000313" key="2">
    <source>
        <dbReference type="Proteomes" id="UP000309997"/>
    </source>
</evidence>
<protein>
    <submittedName>
        <fullName evidence="1">Uncharacterized protein</fullName>
    </submittedName>
</protein>
<keyword evidence="2" id="KW-1185">Reference proteome</keyword>
<sequence>MGYKNRAEAETEACLNETLLFATMCIIGLPVDVHIRDGSVYSGTFHTASFDKENGVVLKEARLTKKGKSDANVANGSVIEALVILSTDIVQVVAKGVLFPADGVTGNLSGGNVEAALTNAPSSEIVASEAKKSNKFTVDKKKSNHNRSSVKNKNGTSHGLMLTKAGKDPEGRKMPPNQIGKTMEFEHGERDGLHIPKREASSGDSVNGRQTRDDRSQEEQGHYKQKFDFQTEKSADEVHSPNAITGPHDSEAKPIAEGRVTVKLLPNLISCNPDGDLMKPDSQYCGRPVSAGTTSPNSVCASVSTASNPRVDVPSESHCSSSANSTDVASPQVSESNRSSKAFKLNPGAKIFSPSFSNPTSANAPAVPTVASMAYIPSNSPVVPVAAVQPEVGIPCAPRSSVPAKFPPYSNLTSVNGGSGSQFSQPVAGHVGTRVQSLRYAGQYHAVQAAPSYAQPNSQSVMVGRMGQLVYVQPVYHDSVPIAPISTISARPLLTPHQVQYAKHQGGAAGQTLQLCVTPPFVGGQQPFLEPSHIPYLQPPIPAIQVIASGFLFFSLPASGNRSSSCENLNLKCDSSVIRSNQMRSAYHEFSPQLHREDNLLTISFLKQQHHTT</sequence>
<reference evidence="1 2" key="1">
    <citation type="journal article" date="2024" name="Plant Biotechnol. J.">
        <title>Genome and CRISPR/Cas9 system of a widespread forest tree (Populus alba) in the world.</title>
        <authorList>
            <person name="Liu Y.J."/>
            <person name="Jiang P.F."/>
            <person name="Han X.M."/>
            <person name="Li X.Y."/>
            <person name="Wang H.M."/>
            <person name="Wang Y.J."/>
            <person name="Wang X.X."/>
            <person name="Zeng Q.Y."/>
        </authorList>
    </citation>
    <scope>NUCLEOTIDE SEQUENCE [LARGE SCALE GENOMIC DNA]</scope>
    <source>
        <strain evidence="2">cv. PAL-ZL1</strain>
    </source>
</reference>
<dbReference type="Proteomes" id="UP000309997">
    <property type="component" value="Unassembled WGS sequence"/>
</dbReference>
<organism evidence="1 2">
    <name type="scientific">Populus alba</name>
    <name type="common">White poplar</name>
    <dbReference type="NCBI Taxonomy" id="43335"/>
    <lineage>
        <taxon>Eukaryota</taxon>
        <taxon>Viridiplantae</taxon>
        <taxon>Streptophyta</taxon>
        <taxon>Embryophyta</taxon>
        <taxon>Tracheophyta</taxon>
        <taxon>Spermatophyta</taxon>
        <taxon>Magnoliopsida</taxon>
        <taxon>eudicotyledons</taxon>
        <taxon>Gunneridae</taxon>
        <taxon>Pentapetalae</taxon>
        <taxon>rosids</taxon>
        <taxon>fabids</taxon>
        <taxon>Malpighiales</taxon>
        <taxon>Salicaceae</taxon>
        <taxon>Saliceae</taxon>
        <taxon>Populus</taxon>
    </lineage>
</organism>
<gene>
    <name evidence="1" type="ORF">D5086_022112</name>
</gene>
<comment type="caution">
    <text evidence="1">The sequence shown here is derived from an EMBL/GenBank/DDBJ whole genome shotgun (WGS) entry which is preliminary data.</text>
</comment>